<keyword evidence="4 6" id="KW-0862">Zinc</keyword>
<evidence type="ECO:0000313" key="9">
    <source>
        <dbReference type="EMBL" id="TQL67225.1"/>
    </source>
</evidence>
<keyword evidence="1 6" id="KW-0645">Protease</keyword>
<feature type="transmembrane region" description="Helical" evidence="7">
    <location>
        <begin position="160"/>
        <end position="186"/>
    </location>
</feature>
<feature type="transmembrane region" description="Helical" evidence="7">
    <location>
        <begin position="12"/>
        <end position="30"/>
    </location>
</feature>
<keyword evidence="3 6" id="KW-0378">Hydrolase</keyword>
<keyword evidence="10" id="KW-1185">Reference proteome</keyword>
<evidence type="ECO:0000256" key="6">
    <source>
        <dbReference type="RuleBase" id="RU003983"/>
    </source>
</evidence>
<evidence type="ECO:0000259" key="8">
    <source>
        <dbReference type="Pfam" id="PF01435"/>
    </source>
</evidence>
<evidence type="ECO:0000256" key="4">
    <source>
        <dbReference type="ARBA" id="ARBA00022833"/>
    </source>
</evidence>
<dbReference type="GO" id="GO:0046872">
    <property type="term" value="F:metal ion binding"/>
    <property type="evidence" value="ECO:0007669"/>
    <property type="project" value="UniProtKB-KW"/>
</dbReference>
<dbReference type="Pfam" id="PF01435">
    <property type="entry name" value="Peptidase_M48"/>
    <property type="match status" value="1"/>
</dbReference>
<feature type="transmembrane region" description="Helical" evidence="7">
    <location>
        <begin position="206"/>
        <end position="227"/>
    </location>
</feature>
<dbReference type="GO" id="GO:0006508">
    <property type="term" value="P:proteolysis"/>
    <property type="evidence" value="ECO:0007669"/>
    <property type="project" value="UniProtKB-KW"/>
</dbReference>
<keyword evidence="7" id="KW-0812">Transmembrane</keyword>
<dbReference type="AlphaFoldDB" id="A0A543A3Q7"/>
<comment type="cofactor">
    <cofactor evidence="6">
        <name>Zn(2+)</name>
        <dbReference type="ChEBI" id="CHEBI:29105"/>
    </cofactor>
    <text evidence="6">Binds 1 zinc ion per subunit.</text>
</comment>
<dbReference type="GO" id="GO:0004222">
    <property type="term" value="F:metalloendopeptidase activity"/>
    <property type="evidence" value="ECO:0007669"/>
    <property type="project" value="InterPro"/>
</dbReference>
<dbReference type="Proteomes" id="UP000320209">
    <property type="component" value="Unassembled WGS sequence"/>
</dbReference>
<dbReference type="Gene3D" id="3.30.2010.10">
    <property type="entry name" value="Metalloproteases ('zincins'), catalytic domain"/>
    <property type="match status" value="1"/>
</dbReference>
<evidence type="ECO:0000256" key="2">
    <source>
        <dbReference type="ARBA" id="ARBA00022723"/>
    </source>
</evidence>
<evidence type="ECO:0000256" key="1">
    <source>
        <dbReference type="ARBA" id="ARBA00022670"/>
    </source>
</evidence>
<dbReference type="CDD" id="cd07326">
    <property type="entry name" value="M56_BlaR1_MecR1_like"/>
    <property type="match status" value="1"/>
</dbReference>
<protein>
    <submittedName>
        <fullName evidence="9">Zn-dependent protease with chaperone function</fullName>
    </submittedName>
</protein>
<dbReference type="InterPro" id="IPR052173">
    <property type="entry name" value="Beta-lactam_resp_regulator"/>
</dbReference>
<keyword evidence="5 6" id="KW-0482">Metalloprotease</keyword>
<dbReference type="EMBL" id="VFOV01000001">
    <property type="protein sequence ID" value="TQL67225.1"/>
    <property type="molecule type" value="Genomic_DNA"/>
</dbReference>
<proteinExistence type="inferred from homology"/>
<dbReference type="PANTHER" id="PTHR34978:SF3">
    <property type="entry name" value="SLR0241 PROTEIN"/>
    <property type="match status" value="1"/>
</dbReference>
<evidence type="ECO:0000313" key="10">
    <source>
        <dbReference type="Proteomes" id="UP000320209"/>
    </source>
</evidence>
<comment type="caution">
    <text evidence="9">The sequence shown here is derived from an EMBL/GenBank/DDBJ whole genome shotgun (WGS) entry which is preliminary data.</text>
</comment>
<reference evidence="9 10" key="1">
    <citation type="submission" date="2019-06" db="EMBL/GenBank/DDBJ databases">
        <title>Sequencing the genomes of 1000 actinobacteria strains.</title>
        <authorList>
            <person name="Klenk H.-P."/>
        </authorList>
    </citation>
    <scope>NUCLEOTIDE SEQUENCE [LARGE SCALE GENOMIC DNA]</scope>
    <source>
        <strain evidence="9 10">DSM 25218</strain>
    </source>
</reference>
<feature type="domain" description="Peptidase M48" evidence="8">
    <location>
        <begin position="96"/>
        <end position="166"/>
    </location>
</feature>
<dbReference type="PANTHER" id="PTHR34978">
    <property type="entry name" value="POSSIBLE SENSOR-TRANSDUCER PROTEIN BLAR"/>
    <property type="match status" value="1"/>
</dbReference>
<evidence type="ECO:0000256" key="7">
    <source>
        <dbReference type="SAM" id="Phobius"/>
    </source>
</evidence>
<evidence type="ECO:0000256" key="5">
    <source>
        <dbReference type="ARBA" id="ARBA00023049"/>
    </source>
</evidence>
<organism evidence="9 10">
    <name type="scientific">Nocardioides albertanoniae</name>
    <dbReference type="NCBI Taxonomy" id="1175486"/>
    <lineage>
        <taxon>Bacteria</taxon>
        <taxon>Bacillati</taxon>
        <taxon>Actinomycetota</taxon>
        <taxon>Actinomycetes</taxon>
        <taxon>Propionibacteriales</taxon>
        <taxon>Nocardioidaceae</taxon>
        <taxon>Nocardioides</taxon>
    </lineage>
</organism>
<feature type="transmembrane region" description="Helical" evidence="7">
    <location>
        <begin position="248"/>
        <end position="275"/>
    </location>
</feature>
<keyword evidence="7" id="KW-0472">Membrane</keyword>
<sequence length="281" mass="29520">MSGVLAWQTTSAAVLLSFGMGAALLCRHIWTSASGLELLGRCAELLTHARTAEPVTLAGLLGITVLLVGAMRVLWCGFRHARRIGRDRRAQRLRLAMLAVPHESEPDVRVIDQGPATVFCLPHWARGDVYVTNAALEVLSRAELAAVLEHERAHLRGRHALVVSAATVLGTAFPFVPLFRAAANAVPGLVEMAADDAAVRHTDRHVVAGALLCLAEAATPATAFGAGGSTVIRRVRRLVDPDPRSGGFRVVLVTAVALAVLLGPIAVGTLAPAAACPFAMP</sequence>
<accession>A0A543A3Q7</accession>
<keyword evidence="7" id="KW-1133">Transmembrane helix</keyword>
<comment type="similarity">
    <text evidence="6">Belongs to the peptidase M48 family.</text>
</comment>
<dbReference type="InterPro" id="IPR001915">
    <property type="entry name" value="Peptidase_M48"/>
</dbReference>
<name>A0A543A3Q7_9ACTN</name>
<keyword evidence="2" id="KW-0479">Metal-binding</keyword>
<feature type="transmembrane region" description="Helical" evidence="7">
    <location>
        <begin position="55"/>
        <end position="78"/>
    </location>
</feature>
<evidence type="ECO:0000256" key="3">
    <source>
        <dbReference type="ARBA" id="ARBA00022801"/>
    </source>
</evidence>
<gene>
    <name evidence="9" type="ORF">FB381_1098</name>
</gene>